<dbReference type="RefSeq" id="WP_229792626.1">
    <property type="nucleotide sequence ID" value="NZ_BMWO01000003.1"/>
</dbReference>
<reference evidence="1 2" key="1">
    <citation type="submission" date="2016-10" db="EMBL/GenBank/DDBJ databases">
        <authorList>
            <person name="de Groot N.N."/>
        </authorList>
    </citation>
    <scope>NUCLEOTIDE SEQUENCE [LARGE SCALE GENOMIC DNA]</scope>
    <source>
        <strain evidence="1 2">DSM 16195</strain>
    </source>
</reference>
<gene>
    <name evidence="1" type="ORF">SAMN05421855_10377</name>
</gene>
<sequence>MKLLFVYNANAGKLNGMLDSLHKIVSPSTYACNLCAITYGVFSEDEVWKKFREDSEMPMEFLHKDEFLKQYHLKNPSQYQLPLILTEENGDLEVLVSSEAMNKLKMASELIQKLKEVTV</sequence>
<proteinExistence type="predicted"/>
<organism evidence="1 2">
    <name type="scientific">Ulvibacter litoralis</name>
    <dbReference type="NCBI Taxonomy" id="227084"/>
    <lineage>
        <taxon>Bacteria</taxon>
        <taxon>Pseudomonadati</taxon>
        <taxon>Bacteroidota</taxon>
        <taxon>Flavobacteriia</taxon>
        <taxon>Flavobacteriales</taxon>
        <taxon>Flavobacteriaceae</taxon>
        <taxon>Ulvibacter</taxon>
    </lineage>
</organism>
<keyword evidence="2" id="KW-1185">Reference proteome</keyword>
<dbReference type="Proteomes" id="UP000199321">
    <property type="component" value="Unassembled WGS sequence"/>
</dbReference>
<dbReference type="EMBL" id="FNBA01000003">
    <property type="protein sequence ID" value="SDE86367.1"/>
    <property type="molecule type" value="Genomic_DNA"/>
</dbReference>
<evidence type="ECO:0000313" key="2">
    <source>
        <dbReference type="Proteomes" id="UP000199321"/>
    </source>
</evidence>
<name>A0A1G7GDZ3_9FLAO</name>
<accession>A0A1G7GDZ3</accession>
<dbReference type="STRING" id="227084.SAMN05421855_10377"/>
<evidence type="ECO:0008006" key="3">
    <source>
        <dbReference type="Google" id="ProtNLM"/>
    </source>
</evidence>
<dbReference type="AlphaFoldDB" id="A0A1G7GDZ3"/>
<evidence type="ECO:0000313" key="1">
    <source>
        <dbReference type="EMBL" id="SDE86367.1"/>
    </source>
</evidence>
<protein>
    <recommendedName>
        <fullName evidence="3">GTPase</fullName>
    </recommendedName>
</protein>